<gene>
    <name evidence="1" type="ORF">B0H17DRAFT_127534</name>
</gene>
<name>A0AAD7D2R2_MYCRO</name>
<protein>
    <submittedName>
        <fullName evidence="1">Uncharacterized protein</fullName>
    </submittedName>
</protein>
<evidence type="ECO:0000313" key="2">
    <source>
        <dbReference type="Proteomes" id="UP001221757"/>
    </source>
</evidence>
<proteinExistence type="predicted"/>
<accession>A0AAD7D2R2</accession>
<comment type="caution">
    <text evidence="1">The sequence shown here is derived from an EMBL/GenBank/DDBJ whole genome shotgun (WGS) entry which is preliminary data.</text>
</comment>
<reference evidence="1" key="1">
    <citation type="submission" date="2023-03" db="EMBL/GenBank/DDBJ databases">
        <title>Massive genome expansion in bonnet fungi (Mycena s.s.) driven by repeated elements and novel gene families across ecological guilds.</title>
        <authorList>
            <consortium name="Lawrence Berkeley National Laboratory"/>
            <person name="Harder C.B."/>
            <person name="Miyauchi S."/>
            <person name="Viragh M."/>
            <person name="Kuo A."/>
            <person name="Thoen E."/>
            <person name="Andreopoulos B."/>
            <person name="Lu D."/>
            <person name="Skrede I."/>
            <person name="Drula E."/>
            <person name="Henrissat B."/>
            <person name="Morin E."/>
            <person name="Kohler A."/>
            <person name="Barry K."/>
            <person name="LaButti K."/>
            <person name="Morin E."/>
            <person name="Salamov A."/>
            <person name="Lipzen A."/>
            <person name="Mereny Z."/>
            <person name="Hegedus B."/>
            <person name="Baldrian P."/>
            <person name="Stursova M."/>
            <person name="Weitz H."/>
            <person name="Taylor A."/>
            <person name="Grigoriev I.V."/>
            <person name="Nagy L.G."/>
            <person name="Martin F."/>
            <person name="Kauserud H."/>
        </authorList>
    </citation>
    <scope>NUCLEOTIDE SEQUENCE</scope>
    <source>
        <strain evidence="1">CBHHK067</strain>
    </source>
</reference>
<evidence type="ECO:0000313" key="1">
    <source>
        <dbReference type="EMBL" id="KAJ7676181.1"/>
    </source>
</evidence>
<keyword evidence="2" id="KW-1185">Reference proteome</keyword>
<dbReference type="SUPFAM" id="SSF69322">
    <property type="entry name" value="Tricorn protease domain 2"/>
    <property type="match status" value="1"/>
</dbReference>
<dbReference type="EMBL" id="JARKIE010000145">
    <property type="protein sequence ID" value="KAJ7676181.1"/>
    <property type="molecule type" value="Genomic_DNA"/>
</dbReference>
<dbReference type="AlphaFoldDB" id="A0AAD7D2R2"/>
<organism evidence="1 2">
    <name type="scientific">Mycena rosella</name>
    <name type="common">Pink bonnet</name>
    <name type="synonym">Agaricus rosellus</name>
    <dbReference type="NCBI Taxonomy" id="1033263"/>
    <lineage>
        <taxon>Eukaryota</taxon>
        <taxon>Fungi</taxon>
        <taxon>Dikarya</taxon>
        <taxon>Basidiomycota</taxon>
        <taxon>Agaricomycotina</taxon>
        <taxon>Agaricomycetes</taxon>
        <taxon>Agaricomycetidae</taxon>
        <taxon>Agaricales</taxon>
        <taxon>Marasmiineae</taxon>
        <taxon>Mycenaceae</taxon>
        <taxon>Mycena</taxon>
    </lineage>
</organism>
<sequence>MVRCLCSAPSLSRKAECSVDRQGRYGCHFLEDGRHITFYNDWTGPSQGGVECFDIHTGRRVWTWTKLGPHIERATFHFRPKRSEAVVSLVHGLDGHNDIIILEADFRTGESRELLHLPIDIAFPPRVRVCGDFFGLEMDDWGDGGPFLLVNWRTAQFILFNSSHQASGFAWIPGHIILACPGPKSKSLTTNNLRIYSLASLDHLWRPVSEFTPGNCTDPTGINCLAIKVPGTM</sequence>
<dbReference type="Proteomes" id="UP001221757">
    <property type="component" value="Unassembled WGS sequence"/>
</dbReference>